<dbReference type="PANTHER" id="PTHR47718:SF7">
    <property type="entry name" value="PROTEIN FAR1-RELATED SEQUENCE"/>
    <property type="match status" value="1"/>
</dbReference>
<feature type="domain" description="FAR1" evidence="2">
    <location>
        <begin position="85"/>
        <end position="174"/>
    </location>
</feature>
<reference evidence="4" key="1">
    <citation type="journal article" date="2016" name="Nature">
        <title>The genome of the seagrass Zostera marina reveals angiosperm adaptation to the sea.</title>
        <authorList>
            <person name="Olsen J.L."/>
            <person name="Rouze P."/>
            <person name="Verhelst B."/>
            <person name="Lin Y.-C."/>
            <person name="Bayer T."/>
            <person name="Collen J."/>
            <person name="Dattolo E."/>
            <person name="De Paoli E."/>
            <person name="Dittami S."/>
            <person name="Maumus F."/>
            <person name="Michel G."/>
            <person name="Kersting A."/>
            <person name="Lauritano C."/>
            <person name="Lohaus R."/>
            <person name="Toepel M."/>
            <person name="Tonon T."/>
            <person name="Vanneste K."/>
            <person name="Amirebrahimi M."/>
            <person name="Brakel J."/>
            <person name="Bostroem C."/>
            <person name="Chovatia M."/>
            <person name="Grimwood J."/>
            <person name="Jenkins J.W."/>
            <person name="Jueterbock A."/>
            <person name="Mraz A."/>
            <person name="Stam W.T."/>
            <person name="Tice H."/>
            <person name="Bornberg-Bauer E."/>
            <person name="Green P.J."/>
            <person name="Pearson G.A."/>
            <person name="Procaccini G."/>
            <person name="Duarte C.M."/>
            <person name="Schmutz J."/>
            <person name="Reusch T.B.H."/>
            <person name="Van de Peer Y."/>
        </authorList>
    </citation>
    <scope>NUCLEOTIDE SEQUENCE [LARGE SCALE GENOMIC DNA]</scope>
    <source>
        <strain evidence="4">cv. Finnish</strain>
    </source>
</reference>
<dbReference type="AlphaFoldDB" id="A0A0K9P6M1"/>
<dbReference type="PANTHER" id="PTHR47718">
    <property type="entry name" value="OS01G0519700 PROTEIN"/>
    <property type="match status" value="1"/>
</dbReference>
<feature type="region of interest" description="Disordered" evidence="1">
    <location>
        <begin position="1"/>
        <end position="36"/>
    </location>
</feature>
<evidence type="ECO:0000313" key="3">
    <source>
        <dbReference type="EMBL" id="KMZ63850.1"/>
    </source>
</evidence>
<gene>
    <name evidence="3" type="ORF">ZOSMA_393G00020</name>
</gene>
<dbReference type="Pfam" id="PF03101">
    <property type="entry name" value="FAR1"/>
    <property type="match status" value="1"/>
</dbReference>
<protein>
    <recommendedName>
        <fullName evidence="2">FAR1 domain-containing protein</fullName>
    </recommendedName>
</protein>
<comment type="caution">
    <text evidence="3">The sequence shown here is derived from an EMBL/GenBank/DDBJ whole genome shotgun (WGS) entry which is preliminary data.</text>
</comment>
<name>A0A0K9P6M1_ZOSMR</name>
<keyword evidence="4" id="KW-1185">Reference proteome</keyword>
<feature type="compositionally biased region" description="Polar residues" evidence="1">
    <location>
        <begin position="21"/>
        <end position="36"/>
    </location>
</feature>
<evidence type="ECO:0000259" key="2">
    <source>
        <dbReference type="Pfam" id="PF03101"/>
    </source>
</evidence>
<dbReference type="InterPro" id="IPR004330">
    <property type="entry name" value="FAR1_DNA_bnd_dom"/>
</dbReference>
<evidence type="ECO:0000256" key="1">
    <source>
        <dbReference type="SAM" id="MobiDB-lite"/>
    </source>
</evidence>
<evidence type="ECO:0000313" key="4">
    <source>
        <dbReference type="Proteomes" id="UP000036987"/>
    </source>
</evidence>
<proteinExistence type="predicted"/>
<dbReference type="EMBL" id="LFYR01001200">
    <property type="protein sequence ID" value="KMZ63850.1"/>
    <property type="molecule type" value="Genomic_DNA"/>
</dbReference>
<organism evidence="3 4">
    <name type="scientific">Zostera marina</name>
    <name type="common">Eelgrass</name>
    <dbReference type="NCBI Taxonomy" id="29655"/>
    <lineage>
        <taxon>Eukaryota</taxon>
        <taxon>Viridiplantae</taxon>
        <taxon>Streptophyta</taxon>
        <taxon>Embryophyta</taxon>
        <taxon>Tracheophyta</taxon>
        <taxon>Spermatophyta</taxon>
        <taxon>Magnoliopsida</taxon>
        <taxon>Liliopsida</taxon>
        <taxon>Zosteraceae</taxon>
        <taxon>Zostera</taxon>
    </lineage>
</organism>
<dbReference type="Proteomes" id="UP000036987">
    <property type="component" value="Unassembled WGS sequence"/>
</dbReference>
<accession>A0A0K9P6M1</accession>
<sequence length="314" mass="35912">MPNANYVPHHNHDTPLDNLRTPISSENNDLTGQPNAITSSVNASPSFFVPKKSTDTNSSSDNVKLNSPPTFGQFYSSYSVALDQYYDYASKMGFSVRLGSTNYKTSKDDGKKYLVMRRLLCSKERTVDLLHPLKLGKRRKNAISRCSCASIKIKRKGMSEVWIVNTIIPSSHHQKLLFQSLSEVNVPSSQQTAYFSTQVGGIEHMRCTQLDISNMCRDDRIDLKNYDVDLLVEEFEMKKFVQLDFFYSIVKDSSGRLKYVFWVDSIMIQHFKLFGDAITFDTTYKTNVYSLIFGMFCEVNHHRKTVIFGSAFLR</sequence>